<dbReference type="GO" id="GO:0045087">
    <property type="term" value="P:innate immune response"/>
    <property type="evidence" value="ECO:0007669"/>
    <property type="project" value="InterPro"/>
</dbReference>
<dbReference type="PROSITE" id="PS00107">
    <property type="entry name" value="PROTEIN_KINASE_ATP"/>
    <property type="match status" value="1"/>
</dbReference>
<feature type="binding site" evidence="13">
    <location>
        <position position="54"/>
    </location>
    <ligand>
        <name>ATP</name>
        <dbReference type="ChEBI" id="CHEBI:30616"/>
    </ligand>
</feature>
<keyword evidence="4" id="KW-0808">Transferase</keyword>
<dbReference type="HOGENOM" id="CLU_000288_21_4_1"/>
<evidence type="ECO:0000256" key="1">
    <source>
        <dbReference type="ARBA" id="ARBA00004162"/>
    </source>
</evidence>
<dbReference type="InterPro" id="IPR017441">
    <property type="entry name" value="Protein_kinase_ATP_BS"/>
</dbReference>
<dbReference type="GO" id="GO:0005886">
    <property type="term" value="C:plasma membrane"/>
    <property type="evidence" value="ECO:0007669"/>
    <property type="project" value="UniProtKB-SubCell"/>
</dbReference>
<feature type="domain" description="Protein kinase" evidence="15">
    <location>
        <begin position="27"/>
        <end position="283"/>
    </location>
</feature>
<evidence type="ECO:0000256" key="12">
    <source>
        <dbReference type="ARBA" id="ARBA00023157"/>
    </source>
</evidence>
<evidence type="ECO:0000256" key="9">
    <source>
        <dbReference type="ARBA" id="ARBA00022840"/>
    </source>
</evidence>
<evidence type="ECO:0000256" key="7">
    <source>
        <dbReference type="ARBA" id="ARBA00022741"/>
    </source>
</evidence>
<keyword evidence="3 14" id="KW-0723">Serine/threonine-protein kinase</keyword>
<dbReference type="Gramene" id="ERN09202">
    <property type="protein sequence ID" value="ERN09202"/>
    <property type="gene ID" value="AMTR_s00014p00249190"/>
</dbReference>
<dbReference type="InterPro" id="IPR008271">
    <property type="entry name" value="Ser/Thr_kinase_AS"/>
</dbReference>
<evidence type="ECO:0000256" key="11">
    <source>
        <dbReference type="ARBA" id="ARBA00023136"/>
    </source>
</evidence>
<sequence length="283" mass="32057">MEDGSGFESERPFLFTLEEIEEATEIFAETKKIGEGGYGDVYYGVLEKQEVAIKRMKSNKSKEFFAELKVLCKVHHLNVVELIGYACGDDHLYLVYEYIHNGSLSDHLHDPQLKGHEALPWDVRIQIAVDAARGIEYIHDHTKTRYVHRDIKTTNILLDEALRAKVSDFGLAKLLERTGAENFMTTRLVGTPGYLPPESVCELQSTPKSDVYAFGVVLAELITGKRALVREIGEPNKMKSLISIVCFFLPFASPISKREVSSVLKNEPSFHLYQLMRNYSNPK</sequence>
<organism evidence="16 17">
    <name type="scientific">Amborella trichopoda</name>
    <dbReference type="NCBI Taxonomy" id="13333"/>
    <lineage>
        <taxon>Eukaryota</taxon>
        <taxon>Viridiplantae</taxon>
        <taxon>Streptophyta</taxon>
        <taxon>Embryophyta</taxon>
        <taxon>Tracheophyta</taxon>
        <taxon>Spermatophyta</taxon>
        <taxon>Magnoliopsida</taxon>
        <taxon>Amborellales</taxon>
        <taxon>Amborellaceae</taxon>
        <taxon>Amborella</taxon>
    </lineage>
</organism>
<keyword evidence="10" id="KW-1133">Transmembrane helix</keyword>
<dbReference type="EMBL" id="KI393051">
    <property type="protein sequence ID" value="ERN09202.1"/>
    <property type="molecule type" value="Genomic_DNA"/>
</dbReference>
<keyword evidence="8" id="KW-0418">Kinase</keyword>
<evidence type="ECO:0000313" key="16">
    <source>
        <dbReference type="EMBL" id="ERN09202.1"/>
    </source>
</evidence>
<dbReference type="Pfam" id="PF07714">
    <property type="entry name" value="PK_Tyr_Ser-Thr"/>
    <property type="match status" value="1"/>
</dbReference>
<keyword evidence="6" id="KW-0732">Signal</keyword>
<keyword evidence="9 13" id="KW-0067">ATP-binding</keyword>
<dbReference type="PANTHER" id="PTHR46204">
    <property type="entry name" value="CHITIN ELICITOR RECEPTOR KINASE 1-RELATED"/>
    <property type="match status" value="1"/>
</dbReference>
<proteinExistence type="inferred from homology"/>
<evidence type="ECO:0000256" key="4">
    <source>
        <dbReference type="ARBA" id="ARBA00022679"/>
    </source>
</evidence>
<dbReference type="OMA" id="CRINHIN"/>
<dbReference type="InterPro" id="IPR000719">
    <property type="entry name" value="Prot_kinase_dom"/>
</dbReference>
<dbReference type="Gene3D" id="1.10.510.10">
    <property type="entry name" value="Transferase(Phosphotransferase) domain 1"/>
    <property type="match status" value="1"/>
</dbReference>
<dbReference type="FunFam" id="3.30.200.20:FF:000526">
    <property type="entry name" value="Kinase family protein"/>
    <property type="match status" value="1"/>
</dbReference>
<dbReference type="SMART" id="SM00220">
    <property type="entry name" value="S_TKc"/>
    <property type="match status" value="1"/>
</dbReference>
<dbReference type="SUPFAM" id="SSF56112">
    <property type="entry name" value="Protein kinase-like (PK-like)"/>
    <property type="match status" value="1"/>
</dbReference>
<evidence type="ECO:0000256" key="5">
    <source>
        <dbReference type="ARBA" id="ARBA00022692"/>
    </source>
</evidence>
<accession>W1PGU1</accession>
<comment type="subcellular location">
    <subcellularLocation>
        <location evidence="1">Cell membrane</location>
        <topology evidence="1">Single-pass membrane protein</topology>
    </subcellularLocation>
</comment>
<dbReference type="InterPro" id="IPR044812">
    <property type="entry name" value="CERK1/LYK3-like"/>
</dbReference>
<dbReference type="PROSITE" id="PS50011">
    <property type="entry name" value="PROTEIN_KINASE_DOM"/>
    <property type="match status" value="1"/>
</dbReference>
<keyword evidence="7 13" id="KW-0547">Nucleotide-binding</keyword>
<keyword evidence="11" id="KW-0472">Membrane</keyword>
<dbReference type="eggNOG" id="ENOG502QQIN">
    <property type="taxonomic scope" value="Eukaryota"/>
</dbReference>
<evidence type="ECO:0000256" key="6">
    <source>
        <dbReference type="ARBA" id="ARBA00022729"/>
    </source>
</evidence>
<evidence type="ECO:0000313" key="17">
    <source>
        <dbReference type="Proteomes" id="UP000017836"/>
    </source>
</evidence>
<reference evidence="17" key="1">
    <citation type="journal article" date="2013" name="Science">
        <title>The Amborella genome and the evolution of flowering plants.</title>
        <authorList>
            <consortium name="Amborella Genome Project"/>
        </authorList>
    </citation>
    <scope>NUCLEOTIDE SEQUENCE [LARGE SCALE GENOMIC DNA]</scope>
</reference>
<name>W1PGU1_AMBTC</name>
<evidence type="ECO:0000256" key="2">
    <source>
        <dbReference type="ARBA" id="ARBA00022475"/>
    </source>
</evidence>
<keyword evidence="12" id="KW-1015">Disulfide bond</keyword>
<protein>
    <recommendedName>
        <fullName evidence="15">Protein kinase domain-containing protein</fullName>
    </recommendedName>
</protein>
<evidence type="ECO:0000256" key="3">
    <source>
        <dbReference type="ARBA" id="ARBA00022527"/>
    </source>
</evidence>
<dbReference type="STRING" id="13333.W1PGU1"/>
<dbReference type="GO" id="GO:0019199">
    <property type="term" value="F:transmembrane receptor protein kinase activity"/>
    <property type="evidence" value="ECO:0007669"/>
    <property type="project" value="InterPro"/>
</dbReference>
<evidence type="ECO:0000256" key="10">
    <source>
        <dbReference type="ARBA" id="ARBA00022989"/>
    </source>
</evidence>
<dbReference type="PROSITE" id="PS00108">
    <property type="entry name" value="PROTEIN_KINASE_ST"/>
    <property type="match status" value="1"/>
</dbReference>
<dbReference type="Proteomes" id="UP000017836">
    <property type="component" value="Unassembled WGS sequence"/>
</dbReference>
<dbReference type="GO" id="GO:0005524">
    <property type="term" value="F:ATP binding"/>
    <property type="evidence" value="ECO:0007669"/>
    <property type="project" value="UniProtKB-UniRule"/>
</dbReference>
<gene>
    <name evidence="16" type="ORF">AMTR_s00014p00249190</name>
</gene>
<dbReference type="InterPro" id="IPR001245">
    <property type="entry name" value="Ser-Thr/Tyr_kinase_cat_dom"/>
</dbReference>
<keyword evidence="2" id="KW-1003">Cell membrane</keyword>
<dbReference type="GO" id="GO:0004674">
    <property type="term" value="F:protein serine/threonine kinase activity"/>
    <property type="evidence" value="ECO:0007669"/>
    <property type="project" value="UniProtKB-KW"/>
</dbReference>
<keyword evidence="5" id="KW-0812">Transmembrane</keyword>
<dbReference type="PANTHER" id="PTHR46204:SF8">
    <property type="entry name" value="PROTEIN KINASE DOMAIN-CONTAINING PROTEIN"/>
    <property type="match status" value="1"/>
</dbReference>
<evidence type="ECO:0000256" key="14">
    <source>
        <dbReference type="RuleBase" id="RU000304"/>
    </source>
</evidence>
<dbReference type="FunFam" id="1.10.510.10:FF:000468">
    <property type="entry name" value="PTI1-like tyrosine-protein kinase 3"/>
    <property type="match status" value="1"/>
</dbReference>
<dbReference type="Gene3D" id="3.30.200.20">
    <property type="entry name" value="Phosphorylase Kinase, domain 1"/>
    <property type="match status" value="1"/>
</dbReference>
<evidence type="ECO:0000256" key="13">
    <source>
        <dbReference type="PROSITE-ProRule" id="PRU10141"/>
    </source>
</evidence>
<evidence type="ECO:0000256" key="8">
    <source>
        <dbReference type="ARBA" id="ARBA00022777"/>
    </source>
</evidence>
<dbReference type="AlphaFoldDB" id="W1PGU1"/>
<keyword evidence="17" id="KW-1185">Reference proteome</keyword>
<dbReference type="InterPro" id="IPR011009">
    <property type="entry name" value="Kinase-like_dom_sf"/>
</dbReference>
<comment type="similarity">
    <text evidence="14">Belongs to the protein kinase superfamily.</text>
</comment>
<evidence type="ECO:0000259" key="15">
    <source>
        <dbReference type="PROSITE" id="PS50011"/>
    </source>
</evidence>